<proteinExistence type="predicted"/>
<accession>A0A1G9X0M7</accession>
<organism evidence="1 2">
    <name type="scientific">Haloarchaeobius iranensis</name>
    <dbReference type="NCBI Taxonomy" id="996166"/>
    <lineage>
        <taxon>Archaea</taxon>
        <taxon>Methanobacteriati</taxon>
        <taxon>Methanobacteriota</taxon>
        <taxon>Stenosarchaea group</taxon>
        <taxon>Halobacteria</taxon>
        <taxon>Halobacteriales</taxon>
        <taxon>Halorubellaceae</taxon>
        <taxon>Haloarchaeobius</taxon>
    </lineage>
</organism>
<dbReference type="EMBL" id="FNIA01000009">
    <property type="protein sequence ID" value="SDM89943.1"/>
    <property type="molecule type" value="Genomic_DNA"/>
</dbReference>
<dbReference type="AlphaFoldDB" id="A0A1G9X0M7"/>
<evidence type="ECO:0000313" key="2">
    <source>
        <dbReference type="Proteomes" id="UP000199370"/>
    </source>
</evidence>
<evidence type="ECO:0000313" key="1">
    <source>
        <dbReference type="EMBL" id="SDM89943.1"/>
    </source>
</evidence>
<dbReference type="RefSeq" id="WP_089733295.1">
    <property type="nucleotide sequence ID" value="NZ_FNIA01000009.1"/>
</dbReference>
<sequence>METAPLTIDVYVRAHTSVTGPREHAIETVEELVDRGIVAGYEFHTWPSAVDVTVPNEVTTQYREFEEWAERAGVTLEPAFSHRIEDNAITGDHVETLVTPLVCTVARRSDDIVAVLPCCRGESDHVSVRSYLSALDEDTDHPVGETLPTPTVA</sequence>
<protein>
    <submittedName>
        <fullName evidence="1">Uncharacterized protein</fullName>
    </submittedName>
</protein>
<name>A0A1G9X0M7_9EURY</name>
<dbReference type="InterPro" id="IPR046783">
    <property type="entry name" value="HTH_63"/>
</dbReference>
<gene>
    <name evidence="1" type="ORF">SAMN05192554_10971</name>
</gene>
<reference evidence="1 2" key="1">
    <citation type="submission" date="2016-10" db="EMBL/GenBank/DDBJ databases">
        <authorList>
            <person name="de Groot N.N."/>
        </authorList>
    </citation>
    <scope>NUCLEOTIDE SEQUENCE [LARGE SCALE GENOMIC DNA]</scope>
    <source>
        <strain evidence="2">EB21,IBRC-M 10013,KCTC 4048</strain>
    </source>
</reference>
<dbReference type="Proteomes" id="UP000199370">
    <property type="component" value="Unassembled WGS sequence"/>
</dbReference>
<keyword evidence="2" id="KW-1185">Reference proteome</keyword>
<dbReference type="OrthoDB" id="241883at2157"/>
<dbReference type="Pfam" id="PF20575">
    <property type="entry name" value="HTH_63"/>
    <property type="match status" value="1"/>
</dbReference>